<evidence type="ECO:0000259" key="13">
    <source>
        <dbReference type="Pfam" id="PF24621"/>
    </source>
</evidence>
<comment type="cofactor">
    <cofactor evidence="1">
        <name>NAD(+)</name>
        <dbReference type="ChEBI" id="CHEBI:57540"/>
    </cofactor>
</comment>
<gene>
    <name evidence="14" type="primary">aroB</name>
    <name evidence="14" type="ORF">K4G66_05575</name>
</gene>
<dbReference type="GO" id="GO:0009073">
    <property type="term" value="P:aromatic amino acid family biosynthetic process"/>
    <property type="evidence" value="ECO:0007669"/>
    <property type="project" value="InterPro"/>
</dbReference>
<evidence type="ECO:0000256" key="7">
    <source>
        <dbReference type="ARBA" id="ARBA00022833"/>
    </source>
</evidence>
<dbReference type="InterPro" id="IPR056179">
    <property type="entry name" value="DHQS_C"/>
</dbReference>
<feature type="domain" description="3-dehydroquinate synthase N-terminal" evidence="12">
    <location>
        <begin position="55"/>
        <end position="167"/>
    </location>
</feature>
<evidence type="ECO:0000256" key="11">
    <source>
        <dbReference type="NCBIfam" id="TIGR01357"/>
    </source>
</evidence>
<dbReference type="PIRSF" id="PIRSF001455">
    <property type="entry name" value="DHQ_synth"/>
    <property type="match status" value="1"/>
</dbReference>
<keyword evidence="9 14" id="KW-0456">Lyase</keyword>
<evidence type="ECO:0000256" key="9">
    <source>
        <dbReference type="ARBA" id="ARBA00023239"/>
    </source>
</evidence>
<comment type="cofactor">
    <cofactor evidence="3">
        <name>Zn(2+)</name>
        <dbReference type="ChEBI" id="CHEBI:29105"/>
    </cofactor>
</comment>
<dbReference type="GO" id="GO:0005737">
    <property type="term" value="C:cytoplasm"/>
    <property type="evidence" value="ECO:0007669"/>
    <property type="project" value="InterPro"/>
</dbReference>
<dbReference type="InterPro" id="IPR050071">
    <property type="entry name" value="Dehydroquinate_synthase"/>
</dbReference>
<dbReference type="AlphaFoldDB" id="A0AA49JEI5"/>
<dbReference type="Pfam" id="PF24621">
    <property type="entry name" value="DHQS_C"/>
    <property type="match status" value="1"/>
</dbReference>
<evidence type="ECO:0000256" key="1">
    <source>
        <dbReference type="ARBA" id="ARBA00001911"/>
    </source>
</evidence>
<keyword evidence="6" id="KW-0547">Nucleotide-binding</keyword>
<dbReference type="Pfam" id="PF01761">
    <property type="entry name" value="DHQ_synthase"/>
    <property type="match status" value="1"/>
</dbReference>
<reference evidence="14" key="2">
    <citation type="journal article" date="2024" name="Antonie Van Leeuwenhoek">
        <title>Roseihalotalea indica gen. nov., sp. nov., a halophilic Bacteroidetes from mesopelagic Southwest Indian Ocean with higher carbohydrate metabolic potential.</title>
        <authorList>
            <person name="Chen B."/>
            <person name="Zhang M."/>
            <person name="Lin D."/>
            <person name="Ye J."/>
            <person name="Tang K."/>
        </authorList>
    </citation>
    <scope>NUCLEOTIDE SEQUENCE</scope>
    <source>
        <strain evidence="14">TK19036</strain>
    </source>
</reference>
<dbReference type="EMBL" id="CP120682">
    <property type="protein sequence ID" value="WKN38168.1"/>
    <property type="molecule type" value="Genomic_DNA"/>
</dbReference>
<name>A0AA49JEI5_9BACT</name>
<evidence type="ECO:0000256" key="2">
    <source>
        <dbReference type="ARBA" id="ARBA00001941"/>
    </source>
</evidence>
<comment type="cofactor">
    <cofactor evidence="2">
        <name>Co(2+)</name>
        <dbReference type="ChEBI" id="CHEBI:48828"/>
    </cofactor>
</comment>
<evidence type="ECO:0000256" key="10">
    <source>
        <dbReference type="ARBA" id="ARBA00023285"/>
    </source>
</evidence>
<proteinExistence type="predicted"/>
<feature type="domain" description="3-dehydroquinate synthase C-terminal" evidence="13">
    <location>
        <begin position="169"/>
        <end position="309"/>
    </location>
</feature>
<evidence type="ECO:0000256" key="4">
    <source>
        <dbReference type="ARBA" id="ARBA00003485"/>
    </source>
</evidence>
<accession>A0AA49JEI5</accession>
<dbReference type="InterPro" id="IPR016037">
    <property type="entry name" value="DHQ_synth_AroB"/>
</dbReference>
<dbReference type="SUPFAM" id="SSF56796">
    <property type="entry name" value="Dehydroquinate synthase-like"/>
    <property type="match status" value="1"/>
</dbReference>
<keyword evidence="10" id="KW-0170">Cobalt</keyword>
<keyword evidence="8" id="KW-0520">NAD</keyword>
<dbReference type="GO" id="GO:0000166">
    <property type="term" value="F:nucleotide binding"/>
    <property type="evidence" value="ECO:0007669"/>
    <property type="project" value="UniProtKB-KW"/>
</dbReference>
<dbReference type="EC" id="4.2.3.4" evidence="11"/>
<evidence type="ECO:0000256" key="8">
    <source>
        <dbReference type="ARBA" id="ARBA00023027"/>
    </source>
</evidence>
<comment type="function">
    <text evidence="4">Catalyzes the conversion of 3-deoxy-D-arabino-heptulosonate 7-phosphate (DAHP) to dehydroquinate (DHQ).</text>
</comment>
<evidence type="ECO:0000256" key="5">
    <source>
        <dbReference type="ARBA" id="ARBA00022723"/>
    </source>
</evidence>
<evidence type="ECO:0000256" key="6">
    <source>
        <dbReference type="ARBA" id="ARBA00022741"/>
    </source>
</evidence>
<dbReference type="NCBIfam" id="TIGR01357">
    <property type="entry name" value="aroB"/>
    <property type="match status" value="1"/>
</dbReference>
<keyword evidence="5" id="KW-0479">Metal-binding</keyword>
<dbReference type="PANTHER" id="PTHR43622">
    <property type="entry name" value="3-DEHYDROQUINATE SYNTHASE"/>
    <property type="match status" value="1"/>
</dbReference>
<evidence type="ECO:0000313" key="14">
    <source>
        <dbReference type="EMBL" id="WKN38168.1"/>
    </source>
</evidence>
<dbReference type="GO" id="GO:0009423">
    <property type="term" value="P:chorismate biosynthetic process"/>
    <property type="evidence" value="ECO:0007669"/>
    <property type="project" value="UniProtKB-UniRule"/>
</dbReference>
<dbReference type="InterPro" id="IPR030963">
    <property type="entry name" value="DHQ_synth_fam"/>
</dbReference>
<dbReference type="CDD" id="cd08195">
    <property type="entry name" value="DHQS"/>
    <property type="match status" value="1"/>
</dbReference>
<dbReference type="FunFam" id="3.40.50.1970:FF:000007">
    <property type="entry name" value="Pentafunctional AROM polypeptide"/>
    <property type="match status" value="1"/>
</dbReference>
<dbReference type="Gene3D" id="3.40.50.1970">
    <property type="match status" value="1"/>
</dbReference>
<sequence length="346" mass="38088">MPAENVTITEDITTTLSGFLSQGNFTRLAVLVDENTAAHCYPLVASVLPSPHTVIEIKSGELHKNLDTCTTIWNQLTEAHFDRKSLLINLGGGVIGDMGGFCAATYKRGMPFINLPTTLLAQVDASVGGKLGIDFQGFKNHIGLFQEPQRVFIDAAFLQTLPERELRSGFAEVIKHALINDARYWATLRGASFTNQDWKAHIAHSVQVKSRVVGEDFREGGLRKILNFGHTIGHAIESFFLETDRPLLHGEAIAAGMVAEAYLSVKHSRLSPEEAEEIEDFIMAVFGHSEIPADAAEAIVALTRQDKKNDQHTIRCTLLEGIGTAQYDVPVSEEDIKEALEYYRGL</sequence>
<protein>
    <recommendedName>
        <fullName evidence="11">3-dehydroquinate synthase</fullName>
        <ecNumber evidence="11">4.2.3.4</ecNumber>
    </recommendedName>
</protein>
<keyword evidence="7" id="KW-0862">Zinc</keyword>
<dbReference type="GO" id="GO:0003856">
    <property type="term" value="F:3-dehydroquinate synthase activity"/>
    <property type="evidence" value="ECO:0007669"/>
    <property type="project" value="UniProtKB-UniRule"/>
</dbReference>
<evidence type="ECO:0000259" key="12">
    <source>
        <dbReference type="Pfam" id="PF01761"/>
    </source>
</evidence>
<dbReference type="Gene3D" id="1.20.1090.10">
    <property type="entry name" value="Dehydroquinate synthase-like - alpha domain"/>
    <property type="match status" value="1"/>
</dbReference>
<dbReference type="PANTHER" id="PTHR43622:SF1">
    <property type="entry name" value="3-DEHYDROQUINATE SYNTHASE"/>
    <property type="match status" value="1"/>
</dbReference>
<organism evidence="14">
    <name type="scientific">Roseihalotalea indica</name>
    <dbReference type="NCBI Taxonomy" id="2867963"/>
    <lineage>
        <taxon>Bacteria</taxon>
        <taxon>Pseudomonadati</taxon>
        <taxon>Bacteroidota</taxon>
        <taxon>Cytophagia</taxon>
        <taxon>Cytophagales</taxon>
        <taxon>Catalimonadaceae</taxon>
        <taxon>Roseihalotalea</taxon>
    </lineage>
</organism>
<dbReference type="InterPro" id="IPR030960">
    <property type="entry name" value="DHQS/DOIS_N"/>
</dbReference>
<evidence type="ECO:0000256" key="3">
    <source>
        <dbReference type="ARBA" id="ARBA00001947"/>
    </source>
</evidence>
<reference evidence="14" key="1">
    <citation type="journal article" date="2023" name="Comput. Struct. Biotechnol. J.">
        <title>Discovery of a novel marine Bacteroidetes with a rich repertoire of carbohydrate-active enzymes.</title>
        <authorList>
            <person name="Chen B."/>
            <person name="Liu G."/>
            <person name="Chen Q."/>
            <person name="Wang H."/>
            <person name="Liu L."/>
            <person name="Tang K."/>
        </authorList>
    </citation>
    <scope>NUCLEOTIDE SEQUENCE</scope>
    <source>
        <strain evidence="14">TK19036</strain>
    </source>
</reference>
<dbReference type="GO" id="GO:0046872">
    <property type="term" value="F:metal ion binding"/>
    <property type="evidence" value="ECO:0007669"/>
    <property type="project" value="UniProtKB-KW"/>
</dbReference>